<dbReference type="RefSeq" id="XP_027198248.1">
    <property type="nucleotide sequence ID" value="XM_027342447.1"/>
</dbReference>
<reference evidence="3" key="1">
    <citation type="submission" date="2025-08" db="UniProtKB">
        <authorList>
            <consortium name="RefSeq"/>
        </authorList>
    </citation>
    <scope>IDENTIFICATION</scope>
    <source>
        <strain evidence="3">Airmid</strain>
    </source>
</reference>
<evidence type="ECO:0000256" key="1">
    <source>
        <dbReference type="SAM" id="MobiDB-lite"/>
    </source>
</evidence>
<feature type="region of interest" description="Disordered" evidence="1">
    <location>
        <begin position="1"/>
        <end position="39"/>
    </location>
</feature>
<accession>A0A6P6XYI6</accession>
<organism evidence="2 3">
    <name type="scientific">Dermatophagoides pteronyssinus</name>
    <name type="common">European house dust mite</name>
    <dbReference type="NCBI Taxonomy" id="6956"/>
    <lineage>
        <taxon>Eukaryota</taxon>
        <taxon>Metazoa</taxon>
        <taxon>Ecdysozoa</taxon>
        <taxon>Arthropoda</taxon>
        <taxon>Chelicerata</taxon>
        <taxon>Arachnida</taxon>
        <taxon>Acari</taxon>
        <taxon>Acariformes</taxon>
        <taxon>Sarcoptiformes</taxon>
        <taxon>Astigmata</taxon>
        <taxon>Psoroptidia</taxon>
        <taxon>Analgoidea</taxon>
        <taxon>Pyroglyphidae</taxon>
        <taxon>Dermatophagoidinae</taxon>
        <taxon>Dermatophagoides</taxon>
    </lineage>
</organism>
<gene>
    <name evidence="3" type="primary">LOC113792544</name>
</gene>
<protein>
    <submittedName>
        <fullName evidence="3">Lateral signaling target protein 2 homolog</fullName>
    </submittedName>
</protein>
<evidence type="ECO:0000313" key="2">
    <source>
        <dbReference type="Proteomes" id="UP000515146"/>
    </source>
</evidence>
<dbReference type="OrthoDB" id="6511110at2759"/>
<proteinExistence type="predicted"/>
<evidence type="ECO:0000313" key="3">
    <source>
        <dbReference type="RefSeq" id="XP_027198248.1"/>
    </source>
</evidence>
<dbReference type="AlphaFoldDB" id="A0A6P6XYI6"/>
<dbReference type="KEGG" id="dpte:113792544"/>
<feature type="region of interest" description="Disordered" evidence="1">
    <location>
        <begin position="123"/>
        <end position="143"/>
    </location>
</feature>
<dbReference type="Proteomes" id="UP000515146">
    <property type="component" value="Unplaced"/>
</dbReference>
<feature type="compositionally biased region" description="Low complexity" evidence="1">
    <location>
        <begin position="128"/>
        <end position="142"/>
    </location>
</feature>
<keyword evidence="2" id="KW-1185">Reference proteome</keyword>
<feature type="compositionally biased region" description="Low complexity" evidence="1">
    <location>
        <begin position="1"/>
        <end position="28"/>
    </location>
</feature>
<dbReference type="InParanoid" id="A0A6P6XYI6"/>
<sequence length="311" mass="37048">MKFSNINNTMSSSSSSSSSSTTNDKTNTVRSSSNHRHHIGQHYRQHSNLNHNHNHYGHRWLRHHHHRNHHYHHYRRISPLTMMIPPYVIIKICDHHYKVPSNILCQSSQFFNALIHFHNDIDDSNENQQQSTTSTSSSSSSSPTIDLNEIEIIENEKQDVFRKIMNRFLAIVAVDDPIEQQQPQQDNNYNQQQQQQNQDSLDFLFDCILVCSKYFFDYLERIYSDEFVQKLRNITSELAVTDVIVPNDDNSNDDKHSNNDNDTNDCWLSMLEIYRLAQVYNLEYLSEEILELIREKRSYFLRRLRNTYYFW</sequence>
<name>A0A6P6XYI6_DERPT</name>